<evidence type="ECO:0000256" key="1">
    <source>
        <dbReference type="SAM" id="MobiDB-lite"/>
    </source>
</evidence>
<evidence type="ECO:0000313" key="3">
    <source>
        <dbReference type="Proteomes" id="UP000807306"/>
    </source>
</evidence>
<comment type="caution">
    <text evidence="2">The sequence shown here is derived from an EMBL/GenBank/DDBJ whole genome shotgun (WGS) entry which is preliminary data.</text>
</comment>
<feature type="region of interest" description="Disordered" evidence="1">
    <location>
        <begin position="222"/>
        <end position="270"/>
    </location>
</feature>
<protein>
    <submittedName>
        <fullName evidence="2">Uncharacterized protein</fullName>
    </submittedName>
</protein>
<feature type="compositionally biased region" description="Polar residues" evidence="1">
    <location>
        <begin position="229"/>
        <end position="238"/>
    </location>
</feature>
<dbReference type="Proteomes" id="UP000807306">
    <property type="component" value="Unassembled WGS sequence"/>
</dbReference>
<keyword evidence="3" id="KW-1185">Reference proteome</keyword>
<evidence type="ECO:0000313" key="2">
    <source>
        <dbReference type="EMBL" id="KAF9524006.1"/>
    </source>
</evidence>
<dbReference type="AlphaFoldDB" id="A0A9P6E7C5"/>
<name>A0A9P6E7C5_9AGAR</name>
<organism evidence="2 3">
    <name type="scientific">Crepidotus variabilis</name>
    <dbReference type="NCBI Taxonomy" id="179855"/>
    <lineage>
        <taxon>Eukaryota</taxon>
        <taxon>Fungi</taxon>
        <taxon>Dikarya</taxon>
        <taxon>Basidiomycota</taxon>
        <taxon>Agaricomycotina</taxon>
        <taxon>Agaricomycetes</taxon>
        <taxon>Agaricomycetidae</taxon>
        <taxon>Agaricales</taxon>
        <taxon>Agaricineae</taxon>
        <taxon>Crepidotaceae</taxon>
        <taxon>Crepidotus</taxon>
    </lineage>
</organism>
<proteinExistence type="predicted"/>
<dbReference type="EMBL" id="MU157906">
    <property type="protein sequence ID" value="KAF9524006.1"/>
    <property type="molecule type" value="Genomic_DNA"/>
</dbReference>
<sequence length="270" mass="30762">MAPTSSNSLSPWLFLTGSLRRPRLLRDGCLIFQRRKDAHLHRLQRISSIENAFPNSPLSKNLRDQGFDEGEESITEKILTEYQMGLESFQPAIPDPIYQRYLPKATSSLKPLRLASIHSQDTASVYSVASAAWYLPEDIVDKQLNERSRYPLPHRMYLAAASSREVDTFQPPKLPTMRRKLDSRPFTVTRKLSNSKRKTNWRRSGEGLKLVARKKLRPLRVVNRGPTPSMESSNSSARPSGVRIQAAHGATKHNWKRSLSSSWSFPPPSW</sequence>
<gene>
    <name evidence="2" type="ORF">CPB83DRAFT_910220</name>
</gene>
<accession>A0A9P6E7C5</accession>
<reference evidence="2" key="1">
    <citation type="submission" date="2020-11" db="EMBL/GenBank/DDBJ databases">
        <authorList>
            <consortium name="DOE Joint Genome Institute"/>
            <person name="Ahrendt S."/>
            <person name="Riley R."/>
            <person name="Andreopoulos W."/>
            <person name="Labutti K."/>
            <person name="Pangilinan J."/>
            <person name="Ruiz-Duenas F.J."/>
            <person name="Barrasa J.M."/>
            <person name="Sanchez-Garcia M."/>
            <person name="Camarero S."/>
            <person name="Miyauchi S."/>
            <person name="Serrano A."/>
            <person name="Linde D."/>
            <person name="Babiker R."/>
            <person name="Drula E."/>
            <person name="Ayuso-Fernandez I."/>
            <person name="Pacheco R."/>
            <person name="Padilla G."/>
            <person name="Ferreira P."/>
            <person name="Barriuso J."/>
            <person name="Kellner H."/>
            <person name="Castanera R."/>
            <person name="Alfaro M."/>
            <person name="Ramirez L."/>
            <person name="Pisabarro A.G."/>
            <person name="Kuo A."/>
            <person name="Tritt A."/>
            <person name="Lipzen A."/>
            <person name="He G."/>
            <person name="Yan M."/>
            <person name="Ng V."/>
            <person name="Cullen D."/>
            <person name="Martin F."/>
            <person name="Rosso M.-N."/>
            <person name="Henrissat B."/>
            <person name="Hibbett D."/>
            <person name="Martinez A.T."/>
            <person name="Grigoriev I.V."/>
        </authorList>
    </citation>
    <scope>NUCLEOTIDE SEQUENCE</scope>
    <source>
        <strain evidence="2">CBS 506.95</strain>
    </source>
</reference>